<keyword evidence="1" id="KW-0472">Membrane</keyword>
<feature type="transmembrane region" description="Helical" evidence="1">
    <location>
        <begin position="37"/>
        <end position="55"/>
    </location>
</feature>
<evidence type="ECO:0008006" key="4">
    <source>
        <dbReference type="Google" id="ProtNLM"/>
    </source>
</evidence>
<dbReference type="Proteomes" id="UP000571554">
    <property type="component" value="Unassembled WGS sequence"/>
</dbReference>
<keyword evidence="1" id="KW-1133">Transmembrane helix</keyword>
<dbReference type="Pfam" id="PF11745">
    <property type="entry name" value="DUF3304"/>
    <property type="match status" value="1"/>
</dbReference>
<dbReference type="InterPro" id="IPR021733">
    <property type="entry name" value="DUF3304"/>
</dbReference>
<dbReference type="AlphaFoldDB" id="A0A7W9TZR3"/>
<proteinExistence type="predicted"/>
<sequence length="181" mass="19486">MDGTADACGKPDGEDQSGAIQLAQFLKIEKDTKMYRLIKILAFFAVLALSSALLVHRNAAADDTMGLDVVGYNHTDHDIGGFSVNGEAGSYLGKHEGGGGFTCCVSLPAKYASGMTVSVRWTDEYNKNSQSRAVTVPPFGPKDTGVFAVHFLRNGEIKVFVTDLVYITNPDYPLKGDEARM</sequence>
<evidence type="ECO:0000313" key="2">
    <source>
        <dbReference type="EMBL" id="MBB6104401.1"/>
    </source>
</evidence>
<dbReference type="RefSeq" id="WP_311674008.1">
    <property type="nucleotide sequence ID" value="NZ_JACHBW010000012.1"/>
</dbReference>
<protein>
    <recommendedName>
        <fullName evidence="4">DUF3304 domain-containing protein</fullName>
    </recommendedName>
</protein>
<name>A0A7W9TZR3_9BURK</name>
<reference evidence="2 3" key="1">
    <citation type="submission" date="2020-08" db="EMBL/GenBank/DDBJ databases">
        <title>Above-ground endophytic microbial communities from plants in different locations in the United States.</title>
        <authorList>
            <person name="Frank C."/>
        </authorList>
    </citation>
    <scope>NUCLEOTIDE SEQUENCE [LARGE SCALE GENOMIC DNA]</scope>
    <source>
        <strain evidence="2 3">WP4_2_2</strain>
    </source>
</reference>
<accession>A0A7W9TZR3</accession>
<evidence type="ECO:0000256" key="1">
    <source>
        <dbReference type="SAM" id="Phobius"/>
    </source>
</evidence>
<comment type="caution">
    <text evidence="2">The sequence shown here is derived from an EMBL/GenBank/DDBJ whole genome shotgun (WGS) entry which is preliminary data.</text>
</comment>
<evidence type="ECO:0000313" key="3">
    <source>
        <dbReference type="Proteomes" id="UP000571554"/>
    </source>
</evidence>
<gene>
    <name evidence="2" type="ORF">F4827_004260</name>
</gene>
<keyword evidence="1" id="KW-0812">Transmembrane</keyword>
<organism evidence="2 3">
    <name type="scientific">Paraburkholderia bannensis</name>
    <dbReference type="NCBI Taxonomy" id="765414"/>
    <lineage>
        <taxon>Bacteria</taxon>
        <taxon>Pseudomonadati</taxon>
        <taxon>Pseudomonadota</taxon>
        <taxon>Betaproteobacteria</taxon>
        <taxon>Burkholderiales</taxon>
        <taxon>Burkholderiaceae</taxon>
        <taxon>Paraburkholderia</taxon>
    </lineage>
</organism>
<keyword evidence="3" id="KW-1185">Reference proteome</keyword>
<dbReference type="EMBL" id="JACHBW010000012">
    <property type="protein sequence ID" value="MBB6104401.1"/>
    <property type="molecule type" value="Genomic_DNA"/>
</dbReference>